<dbReference type="Gene3D" id="3.40.50.720">
    <property type="entry name" value="NAD(P)-binding Rossmann-like Domain"/>
    <property type="match status" value="1"/>
</dbReference>
<comment type="similarity">
    <text evidence="1">Belongs to the short-chain dehydrogenases/reductases (SDR) family.</text>
</comment>
<name>A0A5B0DTH5_9HYPH</name>
<dbReference type="EMBL" id="VTWH01000004">
    <property type="protein sequence ID" value="KAA0969071.1"/>
    <property type="molecule type" value="Genomic_DNA"/>
</dbReference>
<dbReference type="GO" id="GO:0016616">
    <property type="term" value="F:oxidoreductase activity, acting on the CH-OH group of donors, NAD or NADP as acceptor"/>
    <property type="evidence" value="ECO:0007669"/>
    <property type="project" value="UniProtKB-ARBA"/>
</dbReference>
<dbReference type="InterPro" id="IPR002347">
    <property type="entry name" value="SDR_fam"/>
</dbReference>
<dbReference type="Proteomes" id="UP000324738">
    <property type="component" value="Unassembled WGS sequence"/>
</dbReference>
<dbReference type="InterPro" id="IPR057326">
    <property type="entry name" value="KR_dom"/>
</dbReference>
<dbReference type="PRINTS" id="PR00080">
    <property type="entry name" value="SDRFAMILY"/>
</dbReference>
<evidence type="ECO:0000313" key="4">
    <source>
        <dbReference type="Proteomes" id="UP000324738"/>
    </source>
</evidence>
<evidence type="ECO:0000256" key="1">
    <source>
        <dbReference type="ARBA" id="ARBA00006484"/>
    </source>
</evidence>
<dbReference type="OrthoDB" id="9803333at2"/>
<gene>
    <name evidence="3" type="ORF">FPY71_16140</name>
</gene>
<proteinExistence type="inferred from homology"/>
<evidence type="ECO:0000259" key="2">
    <source>
        <dbReference type="SMART" id="SM00822"/>
    </source>
</evidence>
<keyword evidence="4" id="KW-1185">Reference proteome</keyword>
<dbReference type="SUPFAM" id="SSF51735">
    <property type="entry name" value="NAD(P)-binding Rossmann-fold domains"/>
    <property type="match status" value="1"/>
</dbReference>
<reference evidence="3 4" key="1">
    <citation type="submission" date="2019-08" db="EMBL/GenBank/DDBJ databases">
        <title>Aureimonas fodiniaquatilis sp. nov., isolated from a coal mine wastewater.</title>
        <authorList>
            <person name="Kim W."/>
        </authorList>
    </citation>
    <scope>NUCLEOTIDE SEQUENCE [LARGE SCALE GENOMIC DNA]</scope>
    <source>
        <strain evidence="3 4">CAU 1482</strain>
    </source>
</reference>
<sequence>MPSENKAKTLVITGGAGDIGGALITGFLAKHYQVIAVDRDQARLDALEKRDGLHTVAIDITQEDKVAELFEKTVPQIVGELGVLINGAGVMVRATPHETTFEEWRRVMSVNLDAAFLCARGAGRLMLQQGYGNIINIASMAGIKALDRRVAYCTSKAGIAHMTRVQALEWGNLGIRVNAIAPGFILGSMNADLRKDPRRYEAMNSQVPMNRFGQPEELVGPALFLASDESSYINGHVLAVDGGLLVT</sequence>
<comment type="caution">
    <text evidence="3">The sequence shown here is derived from an EMBL/GenBank/DDBJ whole genome shotgun (WGS) entry which is preliminary data.</text>
</comment>
<dbReference type="InterPro" id="IPR020904">
    <property type="entry name" value="Sc_DH/Rdtase_CS"/>
</dbReference>
<dbReference type="PANTHER" id="PTHR42760">
    <property type="entry name" value="SHORT-CHAIN DEHYDROGENASES/REDUCTASES FAMILY MEMBER"/>
    <property type="match status" value="1"/>
</dbReference>
<dbReference type="AlphaFoldDB" id="A0A5B0DTH5"/>
<dbReference type="RefSeq" id="WP_149301344.1">
    <property type="nucleotide sequence ID" value="NZ_VTWH01000004.1"/>
</dbReference>
<dbReference type="PROSITE" id="PS00061">
    <property type="entry name" value="ADH_SHORT"/>
    <property type="match status" value="1"/>
</dbReference>
<feature type="domain" description="Ketoreductase" evidence="2">
    <location>
        <begin position="8"/>
        <end position="143"/>
    </location>
</feature>
<dbReference type="CDD" id="cd05233">
    <property type="entry name" value="SDR_c"/>
    <property type="match status" value="1"/>
</dbReference>
<evidence type="ECO:0000313" key="3">
    <source>
        <dbReference type="EMBL" id="KAA0969071.1"/>
    </source>
</evidence>
<dbReference type="SMART" id="SM00822">
    <property type="entry name" value="PKS_KR"/>
    <property type="match status" value="1"/>
</dbReference>
<protein>
    <submittedName>
        <fullName evidence="3">SDR family oxidoreductase</fullName>
    </submittedName>
</protein>
<dbReference type="PRINTS" id="PR00081">
    <property type="entry name" value="GDHRDH"/>
</dbReference>
<dbReference type="Pfam" id="PF13561">
    <property type="entry name" value="adh_short_C2"/>
    <property type="match status" value="1"/>
</dbReference>
<dbReference type="InterPro" id="IPR036291">
    <property type="entry name" value="NAD(P)-bd_dom_sf"/>
</dbReference>
<organism evidence="3 4">
    <name type="scientific">Aureimonas fodinaquatilis</name>
    <dbReference type="NCBI Taxonomy" id="2565783"/>
    <lineage>
        <taxon>Bacteria</taxon>
        <taxon>Pseudomonadati</taxon>
        <taxon>Pseudomonadota</taxon>
        <taxon>Alphaproteobacteria</taxon>
        <taxon>Hyphomicrobiales</taxon>
        <taxon>Aurantimonadaceae</taxon>
        <taxon>Aureimonas</taxon>
    </lineage>
</organism>
<dbReference type="FunFam" id="3.40.50.720:FF:000084">
    <property type="entry name" value="Short-chain dehydrogenase reductase"/>
    <property type="match status" value="1"/>
</dbReference>
<accession>A0A5B0DTH5</accession>